<dbReference type="PROSITE" id="PS01360">
    <property type="entry name" value="ZF_MYND_1"/>
    <property type="match status" value="1"/>
</dbReference>
<evidence type="ECO:0000256" key="11">
    <source>
        <dbReference type="SAM" id="MobiDB-lite"/>
    </source>
</evidence>
<feature type="repeat" description="ANK" evidence="9">
    <location>
        <begin position="45"/>
        <end position="77"/>
    </location>
</feature>
<evidence type="ECO:0000256" key="3">
    <source>
        <dbReference type="ARBA" id="ARBA00022737"/>
    </source>
</evidence>
<evidence type="ECO:0000259" key="12">
    <source>
        <dbReference type="PROSITE" id="PS50865"/>
    </source>
</evidence>
<keyword evidence="8" id="KW-0966">Cell projection</keyword>
<feature type="compositionally biased region" description="Basic and acidic residues" evidence="11">
    <location>
        <begin position="370"/>
        <end position="386"/>
    </location>
</feature>
<sequence>MAAAKKGDLAAEEAELLQAISKGNVQEACRLLGLKTVRINCLDEHGMTPLMHAAYKGRAELCELLLRHGANVNCNEHEHGYTALMFAGLSGNKEITRMMLEAGAKTDAVNSVGRTAAQMAAFVGQHDCVTIINNFFSRESLDYYTRPQGLETEARLPAKLAAPLHRIILTTNLNPVKVVLMAAEGPLCSVEALAACARVLERVCERCMQQQDMNEVLAVKIHYLGAIFSRCLAHLRDGVRGGGGLDGLLKSLLKGREEDGFPLYQEKFVREAVRKFPFPQATLLQQLVRSIAPVEIGREPTALSILTQAVTGQVGLVDAEFCTTCGEKGADKKCSACKMVVYCGQPCQKLHWFTHKKSCPHLAEEWRRQEARAAHERDKLGKRQEEEQQQQLESPAAGASKGNGEGGEETPASVPEDPTQAAPQTPTAPAPREDPKGGDSTVGEGVTTHSVEE</sequence>
<dbReference type="InterPro" id="IPR036770">
    <property type="entry name" value="Ankyrin_rpt-contain_sf"/>
</dbReference>
<accession>A0AAJ7U7V7</accession>
<dbReference type="CTD" id="57037"/>
<dbReference type="SMART" id="SM00248">
    <property type="entry name" value="ANK"/>
    <property type="match status" value="3"/>
</dbReference>
<dbReference type="PROSITE" id="PS50088">
    <property type="entry name" value="ANK_REPEAT"/>
    <property type="match status" value="2"/>
</dbReference>
<evidence type="ECO:0000256" key="7">
    <source>
        <dbReference type="ARBA" id="ARBA00023069"/>
    </source>
</evidence>
<reference evidence="14" key="1">
    <citation type="submission" date="2025-08" db="UniProtKB">
        <authorList>
            <consortium name="RefSeq"/>
        </authorList>
    </citation>
    <scope>IDENTIFICATION</scope>
    <source>
        <tissue evidence="14">Sperm</tissue>
    </source>
</reference>
<dbReference type="PROSITE" id="PS50297">
    <property type="entry name" value="ANK_REP_REGION"/>
    <property type="match status" value="2"/>
</dbReference>
<protein>
    <submittedName>
        <fullName evidence="14">Ankyrin repeat and MYND domain-containing protein 2 isoform X1</fullName>
    </submittedName>
</protein>
<evidence type="ECO:0000313" key="14">
    <source>
        <dbReference type="RefSeq" id="XP_032831354.1"/>
    </source>
</evidence>
<keyword evidence="4 10" id="KW-0863">Zinc-finger</keyword>
<dbReference type="Proteomes" id="UP001318040">
    <property type="component" value="Chromosome 56"/>
</dbReference>
<keyword evidence="2" id="KW-0479">Metal-binding</keyword>
<organism evidence="13 14">
    <name type="scientific">Petromyzon marinus</name>
    <name type="common">Sea lamprey</name>
    <dbReference type="NCBI Taxonomy" id="7757"/>
    <lineage>
        <taxon>Eukaryota</taxon>
        <taxon>Metazoa</taxon>
        <taxon>Chordata</taxon>
        <taxon>Craniata</taxon>
        <taxon>Vertebrata</taxon>
        <taxon>Cyclostomata</taxon>
        <taxon>Hyperoartia</taxon>
        <taxon>Petromyzontiformes</taxon>
        <taxon>Petromyzontidae</taxon>
        <taxon>Petromyzon</taxon>
    </lineage>
</organism>
<dbReference type="SUPFAM" id="SSF144232">
    <property type="entry name" value="HIT/MYND zinc finger-like"/>
    <property type="match status" value="1"/>
</dbReference>
<dbReference type="InterPro" id="IPR052452">
    <property type="entry name" value="Ankyrin-MYND_dom_contain_2"/>
</dbReference>
<evidence type="ECO:0000256" key="4">
    <source>
        <dbReference type="ARBA" id="ARBA00022771"/>
    </source>
</evidence>
<evidence type="ECO:0000256" key="6">
    <source>
        <dbReference type="ARBA" id="ARBA00023043"/>
    </source>
</evidence>
<dbReference type="PANTHER" id="PTHR24150:SF8">
    <property type="entry name" value="ANKYRIN REPEAT AND MYND DOMAIN-CONTAINING PROTEIN 2"/>
    <property type="match status" value="1"/>
</dbReference>
<evidence type="ECO:0000313" key="13">
    <source>
        <dbReference type="Proteomes" id="UP001318040"/>
    </source>
</evidence>
<keyword evidence="7" id="KW-0969">Cilium</keyword>
<dbReference type="AlphaFoldDB" id="A0AAJ7U7V7"/>
<evidence type="ECO:0000256" key="2">
    <source>
        <dbReference type="ARBA" id="ARBA00022723"/>
    </source>
</evidence>
<keyword evidence="13" id="KW-1185">Reference proteome</keyword>
<dbReference type="Pfam" id="PF12796">
    <property type="entry name" value="Ank_2"/>
    <property type="match status" value="1"/>
</dbReference>
<keyword evidence="6 9" id="KW-0040">ANK repeat</keyword>
<evidence type="ECO:0000256" key="8">
    <source>
        <dbReference type="ARBA" id="ARBA00023273"/>
    </source>
</evidence>
<feature type="region of interest" description="Disordered" evidence="11">
    <location>
        <begin position="370"/>
        <end position="453"/>
    </location>
</feature>
<dbReference type="Gene3D" id="6.10.140.2220">
    <property type="match status" value="1"/>
</dbReference>
<feature type="repeat" description="ANK" evidence="9">
    <location>
        <begin position="79"/>
        <end position="111"/>
    </location>
</feature>
<feature type="compositionally biased region" description="Low complexity" evidence="11">
    <location>
        <begin position="418"/>
        <end position="427"/>
    </location>
</feature>
<evidence type="ECO:0000256" key="10">
    <source>
        <dbReference type="PROSITE-ProRule" id="PRU00134"/>
    </source>
</evidence>
<dbReference type="SUPFAM" id="SSF48403">
    <property type="entry name" value="Ankyrin repeat"/>
    <property type="match status" value="1"/>
</dbReference>
<keyword evidence="3" id="KW-0677">Repeat</keyword>
<dbReference type="Pfam" id="PF01753">
    <property type="entry name" value="zf-MYND"/>
    <property type="match status" value="1"/>
</dbReference>
<dbReference type="InterPro" id="IPR002110">
    <property type="entry name" value="Ankyrin_rpt"/>
</dbReference>
<gene>
    <name evidence="14" type="primary">ANKMY2</name>
</gene>
<comment type="subcellular location">
    <subcellularLocation>
        <location evidence="1">Cell projection</location>
        <location evidence="1">Cilium</location>
    </subcellularLocation>
</comment>
<dbReference type="Gene3D" id="1.25.40.20">
    <property type="entry name" value="Ankyrin repeat-containing domain"/>
    <property type="match status" value="1"/>
</dbReference>
<evidence type="ECO:0000256" key="5">
    <source>
        <dbReference type="ARBA" id="ARBA00022833"/>
    </source>
</evidence>
<keyword evidence="5" id="KW-0862">Zinc</keyword>
<dbReference type="GO" id="GO:0008270">
    <property type="term" value="F:zinc ion binding"/>
    <property type="evidence" value="ECO:0007669"/>
    <property type="project" value="UniProtKB-KW"/>
</dbReference>
<dbReference type="RefSeq" id="XP_032831354.1">
    <property type="nucleotide sequence ID" value="XM_032975463.1"/>
</dbReference>
<dbReference type="FunFam" id="1.25.40.20:FF:000182">
    <property type="entry name" value="Ankyrin repeat and MYND domain containing 2a"/>
    <property type="match status" value="1"/>
</dbReference>
<feature type="domain" description="MYND-type" evidence="12">
    <location>
        <begin position="322"/>
        <end position="359"/>
    </location>
</feature>
<dbReference type="InterPro" id="IPR002893">
    <property type="entry name" value="Znf_MYND"/>
</dbReference>
<evidence type="ECO:0000256" key="9">
    <source>
        <dbReference type="PROSITE-ProRule" id="PRU00023"/>
    </source>
</evidence>
<proteinExistence type="predicted"/>
<evidence type="ECO:0000256" key="1">
    <source>
        <dbReference type="ARBA" id="ARBA00004138"/>
    </source>
</evidence>
<dbReference type="PANTHER" id="PTHR24150">
    <property type="entry name" value="ANKYRIN REPEAT AND MYND DOMAIN-CONTAINING PROTEIN 2"/>
    <property type="match status" value="1"/>
</dbReference>
<dbReference type="KEGG" id="pmrn:116954721"/>
<dbReference type="GO" id="GO:0005929">
    <property type="term" value="C:cilium"/>
    <property type="evidence" value="ECO:0007669"/>
    <property type="project" value="UniProtKB-SubCell"/>
</dbReference>
<name>A0AAJ7U7V7_PETMA</name>
<dbReference type="PROSITE" id="PS50865">
    <property type="entry name" value="ZF_MYND_2"/>
    <property type="match status" value="1"/>
</dbReference>